<dbReference type="EMBL" id="CAJVPT010050713">
    <property type="protein sequence ID" value="CAG8746451.1"/>
    <property type="molecule type" value="Genomic_DNA"/>
</dbReference>
<reference evidence="1" key="1">
    <citation type="submission" date="2021-06" db="EMBL/GenBank/DDBJ databases">
        <authorList>
            <person name="Kallberg Y."/>
            <person name="Tangrot J."/>
            <person name="Rosling A."/>
        </authorList>
    </citation>
    <scope>NUCLEOTIDE SEQUENCE</scope>
    <source>
        <strain evidence="1">CL356</strain>
    </source>
</reference>
<proteinExistence type="predicted"/>
<sequence length="161" mass="17797">LAPLANISHASSHHFVIQPIPSPSGPGVAPSAPRETQITSLPFIAFTDSTPVLRATPSGTLSVEMDVVRNLGVEMAFWVSVSLAFLEFLRDRDVSIFPTITPALAKPCLQRWAIRALRLFTVPLPGYETVHMRVELGDRVHLAKLRKHTLSFPVKIYHINL</sequence>
<comment type="caution">
    <text evidence="1">The sequence shown here is derived from an EMBL/GenBank/DDBJ whole genome shotgun (WGS) entry which is preliminary data.</text>
</comment>
<feature type="non-terminal residue" evidence="1">
    <location>
        <position position="1"/>
    </location>
</feature>
<keyword evidence="2" id="KW-1185">Reference proteome</keyword>
<organism evidence="1 2">
    <name type="scientific">Acaulospora colombiana</name>
    <dbReference type="NCBI Taxonomy" id="27376"/>
    <lineage>
        <taxon>Eukaryota</taxon>
        <taxon>Fungi</taxon>
        <taxon>Fungi incertae sedis</taxon>
        <taxon>Mucoromycota</taxon>
        <taxon>Glomeromycotina</taxon>
        <taxon>Glomeromycetes</taxon>
        <taxon>Diversisporales</taxon>
        <taxon>Acaulosporaceae</taxon>
        <taxon>Acaulospora</taxon>
    </lineage>
</organism>
<gene>
    <name evidence="1" type="ORF">ACOLOM_LOCUS12470</name>
</gene>
<protein>
    <submittedName>
        <fullName evidence="1">793_t:CDS:1</fullName>
    </submittedName>
</protein>
<evidence type="ECO:0000313" key="1">
    <source>
        <dbReference type="EMBL" id="CAG8746451.1"/>
    </source>
</evidence>
<evidence type="ECO:0000313" key="2">
    <source>
        <dbReference type="Proteomes" id="UP000789525"/>
    </source>
</evidence>
<feature type="non-terminal residue" evidence="1">
    <location>
        <position position="161"/>
    </location>
</feature>
<accession>A0ACA9QFZ8</accession>
<dbReference type="Proteomes" id="UP000789525">
    <property type="component" value="Unassembled WGS sequence"/>
</dbReference>
<name>A0ACA9QFZ8_9GLOM</name>